<dbReference type="PANTHER" id="PTHR39087">
    <property type="entry name" value="UPF0104 MEMBRANE PROTEIN MJ1595"/>
    <property type="match status" value="1"/>
</dbReference>
<dbReference type="Pfam" id="PF03706">
    <property type="entry name" value="LPG_synthase_TM"/>
    <property type="match status" value="1"/>
</dbReference>
<dbReference type="EMBL" id="SHLD01000001">
    <property type="protein sequence ID" value="RZU76094.1"/>
    <property type="molecule type" value="Genomic_DNA"/>
</dbReference>
<evidence type="ECO:0000256" key="1">
    <source>
        <dbReference type="ARBA" id="ARBA00004651"/>
    </source>
</evidence>
<keyword evidence="5 6" id="KW-0472">Membrane</keyword>
<feature type="transmembrane region" description="Helical" evidence="6">
    <location>
        <begin position="309"/>
        <end position="327"/>
    </location>
</feature>
<evidence type="ECO:0000256" key="6">
    <source>
        <dbReference type="SAM" id="Phobius"/>
    </source>
</evidence>
<dbReference type="GO" id="GO:0005886">
    <property type="term" value="C:plasma membrane"/>
    <property type="evidence" value="ECO:0007669"/>
    <property type="project" value="UniProtKB-SubCell"/>
</dbReference>
<feature type="transmembrane region" description="Helical" evidence="6">
    <location>
        <begin position="141"/>
        <end position="165"/>
    </location>
</feature>
<dbReference type="InterPro" id="IPR022791">
    <property type="entry name" value="L-PG_synthase/AglD"/>
</dbReference>
<dbReference type="Proteomes" id="UP000294114">
    <property type="component" value="Unassembled WGS sequence"/>
</dbReference>
<sequence length="344" mass="36488">MSAVTVAVLVIVFVGAFPRFADYSQAWASIQRMPIAYLVALLGAAVVNLAAGAWQLQAVLPGLRYGPAFVVDQTSFALSNVVPAGGAISLGVEYDMLESYRCDRGAAASAAAMSSGFSVLATLVMPVVGVLSLLVSGEVRWHYVLIAIVGVLGVGIAVSAFVVILRSEDGARRVGHLAERLLNATARPLRHRRTANLTGKVVDFRSGVVEVMKTRWARVVAATLLPQLTSWSILFLALAGLEKGAHDNFGVSWQESLAAFSFAVIVTFIPVTVGGLGTVDAALTGLLTAFGATWGQALAVTLVWRAGTFVPQVLTGALMFLWWRVTAGRRRRIAAERTGDKPPR</sequence>
<accession>A0A4Q8BDV3</accession>
<feature type="transmembrane region" description="Helical" evidence="6">
    <location>
        <begin position="283"/>
        <end position="303"/>
    </location>
</feature>
<comment type="subcellular location">
    <subcellularLocation>
        <location evidence="1">Cell membrane</location>
        <topology evidence="1">Multi-pass membrane protein</topology>
    </subcellularLocation>
</comment>
<comment type="caution">
    <text evidence="7">The sequence shown here is derived from an EMBL/GenBank/DDBJ whole genome shotgun (WGS) entry which is preliminary data.</text>
</comment>
<dbReference type="RefSeq" id="WP_165440040.1">
    <property type="nucleotide sequence ID" value="NZ_SHLD01000001.1"/>
</dbReference>
<name>A0A4Q8BDV3_9ACTN</name>
<evidence type="ECO:0000313" key="8">
    <source>
        <dbReference type="Proteomes" id="UP000294114"/>
    </source>
</evidence>
<keyword evidence="4 6" id="KW-1133">Transmembrane helix</keyword>
<reference evidence="7 8" key="1">
    <citation type="submission" date="2019-02" db="EMBL/GenBank/DDBJ databases">
        <title>Sequencing the genomes of 1000 actinobacteria strains.</title>
        <authorList>
            <person name="Klenk H.-P."/>
        </authorList>
    </citation>
    <scope>NUCLEOTIDE SEQUENCE [LARGE SCALE GENOMIC DNA]</scope>
    <source>
        <strain evidence="7 8">DSM 45612</strain>
    </source>
</reference>
<evidence type="ECO:0000313" key="7">
    <source>
        <dbReference type="EMBL" id="RZU76094.1"/>
    </source>
</evidence>
<evidence type="ECO:0000256" key="3">
    <source>
        <dbReference type="ARBA" id="ARBA00022692"/>
    </source>
</evidence>
<dbReference type="AlphaFoldDB" id="A0A4Q8BDV3"/>
<feature type="transmembrane region" description="Helical" evidence="6">
    <location>
        <begin position="36"/>
        <end position="54"/>
    </location>
</feature>
<evidence type="ECO:0000256" key="4">
    <source>
        <dbReference type="ARBA" id="ARBA00022989"/>
    </source>
</evidence>
<evidence type="ECO:0000256" key="2">
    <source>
        <dbReference type="ARBA" id="ARBA00022475"/>
    </source>
</evidence>
<proteinExistence type="predicted"/>
<keyword evidence="3 6" id="KW-0812">Transmembrane</keyword>
<keyword evidence="8" id="KW-1185">Reference proteome</keyword>
<feature type="transmembrane region" description="Helical" evidence="6">
    <location>
        <begin position="258"/>
        <end position="276"/>
    </location>
</feature>
<feature type="transmembrane region" description="Helical" evidence="6">
    <location>
        <begin position="106"/>
        <end position="135"/>
    </location>
</feature>
<dbReference type="PANTHER" id="PTHR39087:SF2">
    <property type="entry name" value="UPF0104 MEMBRANE PROTEIN MJ1595"/>
    <property type="match status" value="1"/>
</dbReference>
<gene>
    <name evidence="7" type="ORF">EV384_4705</name>
</gene>
<protein>
    <submittedName>
        <fullName evidence="7">Uncharacterized protein (TIRG00374 family)</fullName>
    </submittedName>
</protein>
<feature type="transmembrane region" description="Helical" evidence="6">
    <location>
        <begin position="219"/>
        <end position="238"/>
    </location>
</feature>
<organism evidence="7 8">
    <name type="scientific">Micromonospora kangleipakensis</name>
    <dbReference type="NCBI Taxonomy" id="1077942"/>
    <lineage>
        <taxon>Bacteria</taxon>
        <taxon>Bacillati</taxon>
        <taxon>Actinomycetota</taxon>
        <taxon>Actinomycetes</taxon>
        <taxon>Micromonosporales</taxon>
        <taxon>Micromonosporaceae</taxon>
        <taxon>Micromonospora</taxon>
    </lineage>
</organism>
<evidence type="ECO:0000256" key="5">
    <source>
        <dbReference type="ARBA" id="ARBA00023136"/>
    </source>
</evidence>
<keyword evidence="2" id="KW-1003">Cell membrane</keyword>